<evidence type="ECO:0000313" key="2">
    <source>
        <dbReference type="Proteomes" id="UP000239002"/>
    </source>
</evidence>
<dbReference type="Proteomes" id="UP000239002">
    <property type="component" value="Unassembled WGS sequence"/>
</dbReference>
<proteinExistence type="predicted"/>
<evidence type="ECO:0000313" key="1">
    <source>
        <dbReference type="EMBL" id="PPK94832.1"/>
    </source>
</evidence>
<keyword evidence="2" id="KW-1185">Reference proteome</keyword>
<reference evidence="1 2" key="1">
    <citation type="submission" date="2018-02" db="EMBL/GenBank/DDBJ databases">
        <title>Genomic Encyclopedia of Archaeal and Bacterial Type Strains, Phase II (KMG-II): from individual species to whole genera.</title>
        <authorList>
            <person name="Goeker M."/>
        </authorList>
    </citation>
    <scope>NUCLEOTIDE SEQUENCE [LARGE SCALE GENOMIC DNA]</scope>
    <source>
        <strain evidence="1 2">DSM 16809</strain>
    </source>
</reference>
<sequence>MTNNCIAISKKNLIKGTKIDNQSFMKNLPALLFLCVLILTSCKTDTKTSIEESKQFDYRAYLLKDQNAPTIKVTSNFEVNQILKSVHSIFADSLTVSHFNSQYHDIVIASESWDHSLSRRAPIAHGFINTELIITDSLIFFNYKTLKLDQLEAESYDWFIENIEEKRNFYIQILIDVKTNESDIYNALKTFSNGYIKSMERLAQEFFEKPLNQLIVEELEYLKDKRQFTLKFVKFN</sequence>
<name>A0A2S6IKR9_9FLAO</name>
<dbReference type="EMBL" id="PTJE01000003">
    <property type="protein sequence ID" value="PPK94832.1"/>
    <property type="molecule type" value="Genomic_DNA"/>
</dbReference>
<organism evidence="1 2">
    <name type="scientific">Nonlabens xylanidelens</name>
    <dbReference type="NCBI Taxonomy" id="191564"/>
    <lineage>
        <taxon>Bacteria</taxon>
        <taxon>Pseudomonadati</taxon>
        <taxon>Bacteroidota</taxon>
        <taxon>Flavobacteriia</taxon>
        <taxon>Flavobacteriales</taxon>
        <taxon>Flavobacteriaceae</taxon>
        <taxon>Nonlabens</taxon>
    </lineage>
</organism>
<accession>A0A2S6IKR9</accession>
<gene>
    <name evidence="1" type="ORF">LY01_01585</name>
</gene>
<dbReference type="AlphaFoldDB" id="A0A2S6IKR9"/>
<protein>
    <submittedName>
        <fullName evidence="1">Uncharacterized protein</fullName>
    </submittedName>
</protein>
<comment type="caution">
    <text evidence="1">The sequence shown here is derived from an EMBL/GenBank/DDBJ whole genome shotgun (WGS) entry which is preliminary data.</text>
</comment>